<protein>
    <submittedName>
        <fullName evidence="1">AIM24 family protein</fullName>
    </submittedName>
</protein>
<reference evidence="1" key="1">
    <citation type="submission" date="2024-12" db="EMBL/GenBank/DDBJ databases">
        <authorList>
            <person name="Wu N."/>
        </authorList>
    </citation>
    <scope>NUCLEOTIDE SEQUENCE</scope>
    <source>
        <strain evidence="1">P15</strain>
    </source>
</reference>
<evidence type="ECO:0000313" key="1">
    <source>
        <dbReference type="EMBL" id="MFM9332458.1"/>
    </source>
</evidence>
<organism evidence="1 2">
    <name type="scientific">Paenibacillus mesotrionivorans</name>
    <dbReference type="NCBI Taxonomy" id="3160968"/>
    <lineage>
        <taxon>Bacteria</taxon>
        <taxon>Bacillati</taxon>
        <taxon>Bacillota</taxon>
        <taxon>Bacilli</taxon>
        <taxon>Bacillales</taxon>
        <taxon>Paenibacillaceae</taxon>
        <taxon>Paenibacillus</taxon>
    </lineage>
</organism>
<accession>A0ACC7P5Y2</accession>
<dbReference type="Proteomes" id="UP001631969">
    <property type="component" value="Unassembled WGS sequence"/>
</dbReference>
<sequence>MNIGPQQAGDAENGRVERFLLGAGERVSLLYPGQIIAYRGAPQGRSDRFMTLKGMYRKRKLLQADLTGPCEFLTALPHGFYLKTLPIEGNSDLLFEFRNLFFYTPGIHMEHKLLQLKKMLVTRDWMKMKLSGEGLVGLLTYGPLYEIELDEREPLFVDARCVVAMPENASLKLCVYGNHLASQHMNYHWSMTGRGVALVQGSLAGPELEKEHRQDGLIKRVLREVIPFGGVFIK</sequence>
<name>A0ACC7P5Y2_9BACL</name>
<evidence type="ECO:0000313" key="2">
    <source>
        <dbReference type="Proteomes" id="UP001631969"/>
    </source>
</evidence>
<comment type="caution">
    <text evidence="1">The sequence shown here is derived from an EMBL/GenBank/DDBJ whole genome shotgun (WGS) entry which is preliminary data.</text>
</comment>
<proteinExistence type="predicted"/>
<gene>
    <name evidence="1" type="ORF">ACI1P1_29600</name>
</gene>
<keyword evidence="2" id="KW-1185">Reference proteome</keyword>
<dbReference type="EMBL" id="JBJURJ010000031">
    <property type="protein sequence ID" value="MFM9332458.1"/>
    <property type="molecule type" value="Genomic_DNA"/>
</dbReference>